<keyword evidence="6" id="KW-0479">Metal-binding</keyword>
<evidence type="ECO:0000256" key="12">
    <source>
        <dbReference type="SAM" id="Phobius"/>
    </source>
</evidence>
<dbReference type="Proteomes" id="UP000315471">
    <property type="component" value="Unassembled WGS sequence"/>
</dbReference>
<dbReference type="OrthoDB" id="166377at2"/>
<gene>
    <name evidence="14" type="ORF">Q31b_16070</name>
</gene>
<dbReference type="InterPro" id="IPR008915">
    <property type="entry name" value="Peptidase_M50"/>
</dbReference>
<evidence type="ECO:0000256" key="9">
    <source>
        <dbReference type="ARBA" id="ARBA00022989"/>
    </source>
</evidence>
<comment type="similarity">
    <text evidence="3">Belongs to the peptidase M50B family.</text>
</comment>
<comment type="cofactor">
    <cofactor evidence="1">
        <name>Zn(2+)</name>
        <dbReference type="ChEBI" id="CHEBI:29105"/>
    </cofactor>
</comment>
<evidence type="ECO:0000256" key="10">
    <source>
        <dbReference type="ARBA" id="ARBA00023049"/>
    </source>
</evidence>
<keyword evidence="5 12" id="KW-0812">Transmembrane</keyword>
<feature type="transmembrane region" description="Helical" evidence="12">
    <location>
        <begin position="252"/>
        <end position="268"/>
    </location>
</feature>
<sequence length="276" mass="30740">MLQEPPETQYDLRFNIFGFPVRVAWTFWLGAVIFGWSLVNGLDLLFIQNPGEMFRAGTPGRLPLLILWMACMFVSILIHELGHAFAFRQHRIQASIVLYHFGGLAIPTSSFRPGKSFAQLREKEDLWIALAGPLAQFASAGLLILALKLMGLQVIALGYLDAMVPLGFTNIPGVMDGESIRSPGLFALVLFYIFPSVLWSLLNLVPVWPLDGGRIMNSLVVMGGGRREQALWVSVITAGLLALYGFRNGQVFLGILFLSLAFSSYQMIQQNANWRY</sequence>
<feature type="transmembrane region" description="Helical" evidence="12">
    <location>
        <begin position="21"/>
        <end position="42"/>
    </location>
</feature>
<dbReference type="RefSeq" id="WP_146599101.1">
    <property type="nucleotide sequence ID" value="NZ_SJPY01000002.1"/>
</dbReference>
<evidence type="ECO:0000313" key="14">
    <source>
        <dbReference type="EMBL" id="TWU44072.1"/>
    </source>
</evidence>
<keyword evidence="10" id="KW-0482">Metalloprotease</keyword>
<accession>A0A5C6E555</accession>
<evidence type="ECO:0000259" key="13">
    <source>
        <dbReference type="Pfam" id="PF02163"/>
    </source>
</evidence>
<feature type="transmembrane region" description="Helical" evidence="12">
    <location>
        <begin position="229"/>
        <end position="246"/>
    </location>
</feature>
<evidence type="ECO:0000256" key="2">
    <source>
        <dbReference type="ARBA" id="ARBA00004141"/>
    </source>
</evidence>
<keyword evidence="8" id="KW-0862">Zinc</keyword>
<dbReference type="GO" id="GO:0046872">
    <property type="term" value="F:metal ion binding"/>
    <property type="evidence" value="ECO:0007669"/>
    <property type="project" value="UniProtKB-KW"/>
</dbReference>
<name>A0A5C6E555_9BACT</name>
<organism evidence="14 15">
    <name type="scientific">Novipirellula aureliae</name>
    <dbReference type="NCBI Taxonomy" id="2527966"/>
    <lineage>
        <taxon>Bacteria</taxon>
        <taxon>Pseudomonadati</taxon>
        <taxon>Planctomycetota</taxon>
        <taxon>Planctomycetia</taxon>
        <taxon>Pirellulales</taxon>
        <taxon>Pirellulaceae</taxon>
        <taxon>Novipirellula</taxon>
    </lineage>
</organism>
<keyword evidence="15" id="KW-1185">Reference proteome</keyword>
<evidence type="ECO:0000256" key="1">
    <source>
        <dbReference type="ARBA" id="ARBA00001947"/>
    </source>
</evidence>
<proteinExistence type="inferred from homology"/>
<dbReference type="GO" id="GO:0006508">
    <property type="term" value="P:proteolysis"/>
    <property type="evidence" value="ECO:0007669"/>
    <property type="project" value="UniProtKB-KW"/>
</dbReference>
<dbReference type="PANTHER" id="PTHR39188">
    <property type="entry name" value="MEMBRANE-ASSOCIATED ZINC METALLOPROTEASE M50B"/>
    <property type="match status" value="1"/>
</dbReference>
<feature type="transmembrane region" description="Helical" evidence="12">
    <location>
        <begin position="94"/>
        <end position="114"/>
    </location>
</feature>
<comment type="subcellular location">
    <subcellularLocation>
        <location evidence="2">Membrane</location>
        <topology evidence="2">Multi-pass membrane protein</topology>
    </subcellularLocation>
</comment>
<dbReference type="AlphaFoldDB" id="A0A5C6E555"/>
<protein>
    <submittedName>
        <fullName evidence="14">Peptidase family M50</fullName>
    </submittedName>
</protein>
<feature type="domain" description="Peptidase M50" evidence="13">
    <location>
        <begin position="70"/>
        <end position="235"/>
    </location>
</feature>
<dbReference type="Pfam" id="PF02163">
    <property type="entry name" value="Peptidase_M50"/>
    <property type="match status" value="1"/>
</dbReference>
<keyword evidence="7" id="KW-0378">Hydrolase</keyword>
<dbReference type="PANTHER" id="PTHR39188:SF3">
    <property type="entry name" value="STAGE IV SPORULATION PROTEIN FB"/>
    <property type="match status" value="1"/>
</dbReference>
<evidence type="ECO:0000256" key="5">
    <source>
        <dbReference type="ARBA" id="ARBA00022692"/>
    </source>
</evidence>
<dbReference type="GO" id="GO:0016020">
    <property type="term" value="C:membrane"/>
    <property type="evidence" value="ECO:0007669"/>
    <property type="project" value="UniProtKB-SubCell"/>
</dbReference>
<comment type="caution">
    <text evidence="14">The sequence shown here is derived from an EMBL/GenBank/DDBJ whole genome shotgun (WGS) entry which is preliminary data.</text>
</comment>
<keyword evidence="11 12" id="KW-0472">Membrane</keyword>
<evidence type="ECO:0000256" key="7">
    <source>
        <dbReference type="ARBA" id="ARBA00022801"/>
    </source>
</evidence>
<reference evidence="14 15" key="1">
    <citation type="submission" date="2019-02" db="EMBL/GenBank/DDBJ databases">
        <title>Deep-cultivation of Planctomycetes and their phenomic and genomic characterization uncovers novel biology.</title>
        <authorList>
            <person name="Wiegand S."/>
            <person name="Jogler M."/>
            <person name="Boedeker C."/>
            <person name="Pinto D."/>
            <person name="Vollmers J."/>
            <person name="Rivas-Marin E."/>
            <person name="Kohn T."/>
            <person name="Peeters S.H."/>
            <person name="Heuer A."/>
            <person name="Rast P."/>
            <person name="Oberbeckmann S."/>
            <person name="Bunk B."/>
            <person name="Jeske O."/>
            <person name="Meyerdierks A."/>
            <person name="Storesund J.E."/>
            <person name="Kallscheuer N."/>
            <person name="Luecker S."/>
            <person name="Lage O.M."/>
            <person name="Pohl T."/>
            <person name="Merkel B.J."/>
            <person name="Hornburger P."/>
            <person name="Mueller R.-W."/>
            <person name="Bruemmer F."/>
            <person name="Labrenz M."/>
            <person name="Spormann A.M."/>
            <person name="Op Den Camp H."/>
            <person name="Overmann J."/>
            <person name="Amann R."/>
            <person name="Jetten M.S.M."/>
            <person name="Mascher T."/>
            <person name="Medema M.H."/>
            <person name="Devos D.P."/>
            <person name="Kaster A.-K."/>
            <person name="Ovreas L."/>
            <person name="Rohde M."/>
            <person name="Galperin M.Y."/>
            <person name="Jogler C."/>
        </authorList>
    </citation>
    <scope>NUCLEOTIDE SEQUENCE [LARGE SCALE GENOMIC DNA]</scope>
    <source>
        <strain evidence="14 15">Q31b</strain>
    </source>
</reference>
<feature type="transmembrane region" description="Helical" evidence="12">
    <location>
        <begin position="126"/>
        <end position="147"/>
    </location>
</feature>
<keyword evidence="9 12" id="KW-1133">Transmembrane helix</keyword>
<evidence type="ECO:0000256" key="8">
    <source>
        <dbReference type="ARBA" id="ARBA00022833"/>
    </source>
</evidence>
<evidence type="ECO:0000256" key="3">
    <source>
        <dbReference type="ARBA" id="ARBA00007931"/>
    </source>
</evidence>
<feature type="transmembrane region" description="Helical" evidence="12">
    <location>
        <begin position="154"/>
        <end position="173"/>
    </location>
</feature>
<dbReference type="GO" id="GO:0008237">
    <property type="term" value="F:metallopeptidase activity"/>
    <property type="evidence" value="ECO:0007669"/>
    <property type="project" value="UniProtKB-KW"/>
</dbReference>
<keyword evidence="4" id="KW-0645">Protease</keyword>
<evidence type="ECO:0000256" key="4">
    <source>
        <dbReference type="ARBA" id="ARBA00022670"/>
    </source>
</evidence>
<evidence type="ECO:0000256" key="11">
    <source>
        <dbReference type="ARBA" id="ARBA00023136"/>
    </source>
</evidence>
<dbReference type="EMBL" id="SJPY01000002">
    <property type="protein sequence ID" value="TWU44072.1"/>
    <property type="molecule type" value="Genomic_DNA"/>
</dbReference>
<feature type="transmembrane region" description="Helical" evidence="12">
    <location>
        <begin position="62"/>
        <end position="82"/>
    </location>
</feature>
<feature type="transmembrane region" description="Helical" evidence="12">
    <location>
        <begin position="185"/>
        <end position="208"/>
    </location>
</feature>
<evidence type="ECO:0000256" key="6">
    <source>
        <dbReference type="ARBA" id="ARBA00022723"/>
    </source>
</evidence>
<evidence type="ECO:0000313" key="15">
    <source>
        <dbReference type="Proteomes" id="UP000315471"/>
    </source>
</evidence>